<sequence>MNHSLPQPATANEDDTSKVIVNDRTEYRIVCWGNSWFDLVLIPFQTILLYGFMTGFSVLIVQGTYMTSDAQAALWVYFFAWAAGVVYLGVTITVAGWEMRLKAKVAAKVAADEDELA</sequence>
<accession>T0SIE0</accession>
<keyword evidence="1" id="KW-0812">Transmembrane</keyword>
<dbReference type="OrthoDB" id="78780at2759"/>
<organism evidence="2 3">
    <name type="scientific">Saprolegnia diclina (strain VS20)</name>
    <dbReference type="NCBI Taxonomy" id="1156394"/>
    <lineage>
        <taxon>Eukaryota</taxon>
        <taxon>Sar</taxon>
        <taxon>Stramenopiles</taxon>
        <taxon>Oomycota</taxon>
        <taxon>Saprolegniomycetes</taxon>
        <taxon>Saprolegniales</taxon>
        <taxon>Saprolegniaceae</taxon>
        <taxon>Saprolegnia</taxon>
    </lineage>
</organism>
<gene>
    <name evidence="2" type="ORF">SDRG_00419</name>
</gene>
<evidence type="ECO:0000313" key="2">
    <source>
        <dbReference type="EMBL" id="EQC42692.1"/>
    </source>
</evidence>
<reference evidence="2 3" key="1">
    <citation type="submission" date="2012-04" db="EMBL/GenBank/DDBJ databases">
        <title>The Genome Sequence of Saprolegnia declina VS20.</title>
        <authorList>
            <consortium name="The Broad Institute Genome Sequencing Platform"/>
            <person name="Russ C."/>
            <person name="Nusbaum C."/>
            <person name="Tyler B."/>
            <person name="van West P."/>
            <person name="Dieguez-Uribeondo J."/>
            <person name="de Bruijn I."/>
            <person name="Tripathy S."/>
            <person name="Jiang R."/>
            <person name="Young S.K."/>
            <person name="Zeng Q."/>
            <person name="Gargeya S."/>
            <person name="Fitzgerald M."/>
            <person name="Haas B."/>
            <person name="Abouelleil A."/>
            <person name="Alvarado L."/>
            <person name="Arachchi H.M."/>
            <person name="Berlin A."/>
            <person name="Chapman S.B."/>
            <person name="Goldberg J."/>
            <person name="Griggs A."/>
            <person name="Gujja S."/>
            <person name="Hansen M."/>
            <person name="Howarth C."/>
            <person name="Imamovic A."/>
            <person name="Larimer J."/>
            <person name="McCowen C."/>
            <person name="Montmayeur A."/>
            <person name="Murphy C."/>
            <person name="Neiman D."/>
            <person name="Pearson M."/>
            <person name="Priest M."/>
            <person name="Roberts A."/>
            <person name="Saif S."/>
            <person name="Shea T."/>
            <person name="Sisk P."/>
            <person name="Sykes S."/>
            <person name="Wortman J."/>
            <person name="Nusbaum C."/>
            <person name="Birren B."/>
        </authorList>
    </citation>
    <scope>NUCLEOTIDE SEQUENCE [LARGE SCALE GENOMIC DNA]</scope>
    <source>
        <strain evidence="2 3">VS20</strain>
    </source>
</reference>
<keyword evidence="1" id="KW-1133">Transmembrane helix</keyword>
<keyword evidence="1" id="KW-0472">Membrane</keyword>
<feature type="transmembrane region" description="Helical" evidence="1">
    <location>
        <begin position="47"/>
        <end position="66"/>
    </location>
</feature>
<dbReference type="AlphaFoldDB" id="T0SIE0"/>
<dbReference type="VEuPathDB" id="FungiDB:SDRG_00419"/>
<dbReference type="OMA" id="WICFFAW"/>
<dbReference type="RefSeq" id="XP_008604115.1">
    <property type="nucleotide sequence ID" value="XM_008605893.1"/>
</dbReference>
<name>T0SIE0_SAPDV</name>
<protein>
    <submittedName>
        <fullName evidence="2">Uncharacterized protein</fullName>
    </submittedName>
</protein>
<proteinExistence type="predicted"/>
<dbReference type="InParanoid" id="T0SIE0"/>
<feature type="transmembrane region" description="Helical" evidence="1">
    <location>
        <begin position="72"/>
        <end position="97"/>
    </location>
</feature>
<evidence type="ECO:0000256" key="1">
    <source>
        <dbReference type="SAM" id="Phobius"/>
    </source>
</evidence>
<dbReference type="Proteomes" id="UP000030762">
    <property type="component" value="Unassembled WGS sequence"/>
</dbReference>
<dbReference type="EMBL" id="JH767132">
    <property type="protein sequence ID" value="EQC42692.1"/>
    <property type="molecule type" value="Genomic_DNA"/>
</dbReference>
<keyword evidence="3" id="KW-1185">Reference proteome</keyword>
<dbReference type="GeneID" id="19941146"/>
<evidence type="ECO:0000313" key="3">
    <source>
        <dbReference type="Proteomes" id="UP000030762"/>
    </source>
</evidence>